<organism evidence="2 3">
    <name type="scientific">Sporothrix bragantina</name>
    <dbReference type="NCBI Taxonomy" id="671064"/>
    <lineage>
        <taxon>Eukaryota</taxon>
        <taxon>Fungi</taxon>
        <taxon>Dikarya</taxon>
        <taxon>Ascomycota</taxon>
        <taxon>Pezizomycotina</taxon>
        <taxon>Sordariomycetes</taxon>
        <taxon>Sordariomycetidae</taxon>
        <taxon>Ophiostomatales</taxon>
        <taxon>Ophiostomataceae</taxon>
        <taxon>Sporothrix</taxon>
    </lineage>
</organism>
<evidence type="ECO:0000256" key="1">
    <source>
        <dbReference type="SAM" id="MobiDB-lite"/>
    </source>
</evidence>
<comment type="caution">
    <text evidence="2">The sequence shown here is derived from an EMBL/GenBank/DDBJ whole genome shotgun (WGS) entry which is preliminary data.</text>
</comment>
<dbReference type="EMBL" id="CAWUHC010000134">
    <property type="protein sequence ID" value="CAK7234876.1"/>
    <property type="molecule type" value="Genomic_DNA"/>
</dbReference>
<feature type="compositionally biased region" description="Low complexity" evidence="1">
    <location>
        <begin position="46"/>
        <end position="56"/>
    </location>
</feature>
<accession>A0ABP0CV13</accession>
<sequence length="107" mass="11418">MARDNHDMPIAAPSAPRGVAPRRRGAVPAPPPTTANKRARPFTANSSPLASSPLRRPTNDVIVVSEGPQRSPNKRNRTAVKTPPGVPFTPPGRDAVPDHYGRTGSYH</sequence>
<keyword evidence="3" id="KW-1185">Reference proteome</keyword>
<protein>
    <submittedName>
        <fullName evidence="2">Uncharacterized protein</fullName>
    </submittedName>
</protein>
<evidence type="ECO:0000313" key="2">
    <source>
        <dbReference type="EMBL" id="CAK7234876.1"/>
    </source>
</evidence>
<feature type="region of interest" description="Disordered" evidence="1">
    <location>
        <begin position="1"/>
        <end position="107"/>
    </location>
</feature>
<evidence type="ECO:0000313" key="3">
    <source>
        <dbReference type="Proteomes" id="UP001642406"/>
    </source>
</evidence>
<name>A0ABP0CV13_9PEZI</name>
<dbReference type="Proteomes" id="UP001642406">
    <property type="component" value="Unassembled WGS sequence"/>
</dbReference>
<reference evidence="2 3" key="1">
    <citation type="submission" date="2024-01" db="EMBL/GenBank/DDBJ databases">
        <authorList>
            <person name="Allen C."/>
            <person name="Tagirdzhanova G."/>
        </authorList>
    </citation>
    <scope>NUCLEOTIDE SEQUENCE [LARGE SCALE GENOMIC DNA]</scope>
</reference>
<proteinExistence type="predicted"/>
<gene>
    <name evidence="2" type="ORF">SBRCBS47491_009097</name>
</gene>